<dbReference type="InterPro" id="IPR013249">
    <property type="entry name" value="RNA_pol_sigma70_r4_t2"/>
</dbReference>
<dbReference type="RefSeq" id="WP_341415064.1">
    <property type="nucleotide sequence ID" value="NZ_JBBPCC010000004.1"/>
</dbReference>
<dbReference type="Gene3D" id="1.10.10.10">
    <property type="entry name" value="Winged helix-like DNA-binding domain superfamily/Winged helix DNA-binding domain"/>
    <property type="match status" value="1"/>
</dbReference>
<reference evidence="9 10" key="1">
    <citation type="submission" date="2024-04" db="EMBL/GenBank/DDBJ databases">
        <title>draft genome sequnece of Paenibacillus filicis.</title>
        <authorList>
            <person name="Kim D.-U."/>
        </authorList>
    </citation>
    <scope>NUCLEOTIDE SEQUENCE [LARGE SCALE GENOMIC DNA]</scope>
    <source>
        <strain evidence="9 10">KACC14197</strain>
    </source>
</reference>
<dbReference type="Pfam" id="PF04542">
    <property type="entry name" value="Sigma70_r2"/>
    <property type="match status" value="1"/>
</dbReference>
<dbReference type="PANTHER" id="PTHR43133">
    <property type="entry name" value="RNA POLYMERASE ECF-TYPE SIGMA FACTO"/>
    <property type="match status" value="1"/>
</dbReference>
<keyword evidence="4 6" id="KW-0238">DNA-binding</keyword>
<dbReference type="SUPFAM" id="SSF88659">
    <property type="entry name" value="Sigma3 and sigma4 domains of RNA polymerase sigma factors"/>
    <property type="match status" value="1"/>
</dbReference>
<comment type="caution">
    <text evidence="9">The sequence shown here is derived from an EMBL/GenBank/DDBJ whole genome shotgun (WGS) entry which is preliminary data.</text>
</comment>
<name>A0ABU9DGK3_9BACL</name>
<evidence type="ECO:0000256" key="5">
    <source>
        <dbReference type="ARBA" id="ARBA00023163"/>
    </source>
</evidence>
<dbReference type="NCBIfam" id="TIGR02937">
    <property type="entry name" value="sigma70-ECF"/>
    <property type="match status" value="1"/>
</dbReference>
<keyword evidence="5 6" id="KW-0804">Transcription</keyword>
<keyword evidence="10" id="KW-1185">Reference proteome</keyword>
<dbReference type="InterPro" id="IPR039425">
    <property type="entry name" value="RNA_pol_sigma-70-like"/>
</dbReference>
<dbReference type="InterPro" id="IPR007627">
    <property type="entry name" value="RNA_pol_sigma70_r2"/>
</dbReference>
<sequence>MPGTLDEKKMIARLKKGDAQAFEHLFDRYKNKIFSLLLTMDVGKEDAQDLTQETFIKVIQHIDKHRIENSFSSWIYAIAVNSLKDFRRKRKEVFLEDYSLDLDVTSDALTEDIVIRNEEKRYLREMIQQIPPRYRIVLLLRFTNDLSYEEIARILNGSVNQISVDLYRAKKILKKLLSRTKEDLT</sequence>
<dbReference type="InterPro" id="IPR013325">
    <property type="entry name" value="RNA_pol_sigma_r2"/>
</dbReference>
<proteinExistence type="inferred from homology"/>
<dbReference type="SUPFAM" id="SSF88946">
    <property type="entry name" value="Sigma2 domain of RNA polymerase sigma factors"/>
    <property type="match status" value="1"/>
</dbReference>
<dbReference type="EMBL" id="JBBPCC010000004">
    <property type="protein sequence ID" value="MEK8128004.1"/>
    <property type="molecule type" value="Genomic_DNA"/>
</dbReference>
<evidence type="ECO:0000256" key="2">
    <source>
        <dbReference type="ARBA" id="ARBA00023015"/>
    </source>
</evidence>
<evidence type="ECO:0000259" key="7">
    <source>
        <dbReference type="Pfam" id="PF04542"/>
    </source>
</evidence>
<evidence type="ECO:0000259" key="8">
    <source>
        <dbReference type="Pfam" id="PF08281"/>
    </source>
</evidence>
<dbReference type="Pfam" id="PF08281">
    <property type="entry name" value="Sigma70_r4_2"/>
    <property type="match status" value="1"/>
</dbReference>
<dbReference type="InterPro" id="IPR000838">
    <property type="entry name" value="RNA_pol_sigma70_ECF_CS"/>
</dbReference>
<dbReference type="PANTHER" id="PTHR43133:SF51">
    <property type="entry name" value="RNA POLYMERASE SIGMA FACTOR"/>
    <property type="match status" value="1"/>
</dbReference>
<feature type="domain" description="RNA polymerase sigma factor 70 region 4 type 2" evidence="8">
    <location>
        <begin position="121"/>
        <end position="172"/>
    </location>
</feature>
<organism evidence="9 10">
    <name type="scientific">Paenibacillus filicis</name>
    <dbReference type="NCBI Taxonomy" id="669464"/>
    <lineage>
        <taxon>Bacteria</taxon>
        <taxon>Bacillati</taxon>
        <taxon>Bacillota</taxon>
        <taxon>Bacilli</taxon>
        <taxon>Bacillales</taxon>
        <taxon>Paenibacillaceae</taxon>
        <taxon>Paenibacillus</taxon>
    </lineage>
</organism>
<gene>
    <name evidence="9" type="ORF">WMW72_08835</name>
</gene>
<feature type="domain" description="RNA polymerase sigma-70 region 2" evidence="7">
    <location>
        <begin position="25"/>
        <end position="91"/>
    </location>
</feature>
<evidence type="ECO:0000256" key="3">
    <source>
        <dbReference type="ARBA" id="ARBA00023082"/>
    </source>
</evidence>
<dbReference type="InterPro" id="IPR036388">
    <property type="entry name" value="WH-like_DNA-bd_sf"/>
</dbReference>
<accession>A0ABU9DGK3</accession>
<dbReference type="Proteomes" id="UP001469365">
    <property type="component" value="Unassembled WGS sequence"/>
</dbReference>
<dbReference type="Gene3D" id="1.10.1740.10">
    <property type="match status" value="1"/>
</dbReference>
<evidence type="ECO:0000313" key="9">
    <source>
        <dbReference type="EMBL" id="MEK8128004.1"/>
    </source>
</evidence>
<dbReference type="InterPro" id="IPR014284">
    <property type="entry name" value="RNA_pol_sigma-70_dom"/>
</dbReference>
<dbReference type="InterPro" id="IPR013324">
    <property type="entry name" value="RNA_pol_sigma_r3/r4-like"/>
</dbReference>
<dbReference type="PROSITE" id="PS01063">
    <property type="entry name" value="SIGMA70_ECF"/>
    <property type="match status" value="1"/>
</dbReference>
<protein>
    <recommendedName>
        <fullName evidence="6">RNA polymerase sigma factor</fullName>
    </recommendedName>
</protein>
<comment type="similarity">
    <text evidence="1 6">Belongs to the sigma-70 factor family. ECF subfamily.</text>
</comment>
<keyword evidence="2 6" id="KW-0805">Transcription regulation</keyword>
<evidence type="ECO:0000256" key="4">
    <source>
        <dbReference type="ARBA" id="ARBA00023125"/>
    </source>
</evidence>
<keyword evidence="3 6" id="KW-0731">Sigma factor</keyword>
<evidence type="ECO:0000256" key="1">
    <source>
        <dbReference type="ARBA" id="ARBA00010641"/>
    </source>
</evidence>
<evidence type="ECO:0000313" key="10">
    <source>
        <dbReference type="Proteomes" id="UP001469365"/>
    </source>
</evidence>
<evidence type="ECO:0000256" key="6">
    <source>
        <dbReference type="RuleBase" id="RU000716"/>
    </source>
</evidence>
<dbReference type="CDD" id="cd06171">
    <property type="entry name" value="Sigma70_r4"/>
    <property type="match status" value="1"/>
</dbReference>